<dbReference type="Gene3D" id="3.90.1140.10">
    <property type="entry name" value="Cyclic phosphodiesterase"/>
    <property type="match status" value="1"/>
</dbReference>
<sequence length="392" mass="44421">MEFQVSNSQSAQQCFGLVDYEDSDSENESEVRPNTVSVADSSDVCLNCMKRQTNRSQSNQFEHFPQNGTLTTLATDECQCGQGSTSKTKRLKCESTKDIFQDQELQDGAMAVDEVTVSSAKQSHSATANGLETDAGIVPRSTFSFCDDGGSKAKKMKLSDSDKLEQLSVPSSIQSMFRGFHQKWEDNPSEHEERIRSFPHVEGNWATHVFIQVSWNEKFFEFVNCLVNFLKPVPFHAMPEFHVSLSRTVPIRHHWIDPLVDSLRSSFKPLQTTISDLSAVRMFTNDEKTRTFLCLELAEEDTLLREYVYAVDKSFAEFRLPEYYENPSFHISIGWCLGDVTGEVSETKMTRVKEMFGEFIATYPDLSVVYVREICCKSGNKCFVIPLQEGHG</sequence>
<dbReference type="PANTHER" id="PTHR13522">
    <property type="entry name" value="U6 SNRNA PHOSPHODIESTERASE 1"/>
    <property type="match status" value="1"/>
</dbReference>
<keyword evidence="7" id="KW-1185">Reference proteome</keyword>
<proteinExistence type="inferred from homology"/>
<evidence type="ECO:0000256" key="1">
    <source>
        <dbReference type="ARBA" id="ARBA00022722"/>
    </source>
</evidence>
<evidence type="ECO:0000256" key="2">
    <source>
        <dbReference type="ARBA" id="ARBA00022801"/>
    </source>
</evidence>
<evidence type="ECO:0000313" key="7">
    <source>
        <dbReference type="Proteomes" id="UP000694888"/>
    </source>
</evidence>
<reference evidence="8" key="1">
    <citation type="submission" date="2025-08" db="UniProtKB">
        <authorList>
            <consortium name="RefSeq"/>
        </authorList>
    </citation>
    <scope>IDENTIFICATION</scope>
</reference>
<dbReference type="EC" id="3.1.4.-" evidence="6"/>
<keyword evidence="3" id="KW-0456">Lyase</keyword>
<feature type="active site" description="Proton donor/acceptor" evidence="6">
    <location>
        <position position="330"/>
    </location>
</feature>
<organism evidence="7 8">
    <name type="scientific">Aplysia californica</name>
    <name type="common">California sea hare</name>
    <dbReference type="NCBI Taxonomy" id="6500"/>
    <lineage>
        <taxon>Eukaryota</taxon>
        <taxon>Metazoa</taxon>
        <taxon>Spiralia</taxon>
        <taxon>Lophotrochozoa</taxon>
        <taxon>Mollusca</taxon>
        <taxon>Gastropoda</taxon>
        <taxon>Heterobranchia</taxon>
        <taxon>Euthyneura</taxon>
        <taxon>Tectipleura</taxon>
        <taxon>Aplysiida</taxon>
        <taxon>Aplysioidea</taxon>
        <taxon>Aplysiidae</taxon>
        <taxon>Aplysia</taxon>
    </lineage>
</organism>
<comment type="function">
    <text evidence="6">Phosphodiesterase responsible for the U6 snRNA 3' end processing. Acts as an exoribonuclease (RNase) responsible for trimming the poly(U) tract of the last nucleotides in the pre-U6 snRNA molecule, leading to the formation of mature U6 snRNA.</text>
</comment>
<comment type="similarity">
    <text evidence="6">Belongs to the 2H phosphoesterase superfamily. USB1 family.</text>
</comment>
<dbReference type="HAMAP" id="MF_03040">
    <property type="entry name" value="USB1"/>
    <property type="match status" value="1"/>
</dbReference>
<comment type="catalytic activity">
    <reaction evidence="5">
        <text>a 3'-end uridylyl-uridine-RNA = a 3'-end 2',3'-cyclophospho-uridine-RNA + uridine</text>
        <dbReference type="Rhea" id="RHEA:46052"/>
        <dbReference type="Rhea" id="RHEA-COMP:17384"/>
        <dbReference type="Rhea" id="RHEA-COMP:17385"/>
        <dbReference type="ChEBI" id="CHEBI:16704"/>
        <dbReference type="ChEBI" id="CHEBI:85643"/>
        <dbReference type="ChEBI" id="CHEBI:85644"/>
    </reaction>
    <physiologicalReaction direction="left-to-right" evidence="5">
        <dbReference type="Rhea" id="RHEA:46053"/>
    </physiologicalReaction>
</comment>
<dbReference type="RefSeq" id="XP_005108931.1">
    <property type="nucleotide sequence ID" value="XM_005108874.3"/>
</dbReference>
<evidence type="ECO:0000313" key="8">
    <source>
        <dbReference type="RefSeq" id="XP_005108931.1"/>
    </source>
</evidence>
<evidence type="ECO:0000256" key="3">
    <source>
        <dbReference type="ARBA" id="ARBA00023239"/>
    </source>
</evidence>
<keyword evidence="2 6" id="KW-0378">Hydrolase</keyword>
<evidence type="ECO:0000256" key="6">
    <source>
        <dbReference type="HAMAP-Rule" id="MF_03040"/>
    </source>
</evidence>
<name>A0ABM0K516_APLCA</name>
<dbReference type="Pfam" id="PF09749">
    <property type="entry name" value="HVSL"/>
    <property type="match status" value="1"/>
</dbReference>
<evidence type="ECO:0000256" key="4">
    <source>
        <dbReference type="ARBA" id="ARBA00023242"/>
    </source>
</evidence>
<gene>
    <name evidence="8" type="primary">LOC101859046</name>
</gene>
<dbReference type="InterPro" id="IPR027521">
    <property type="entry name" value="Usb1"/>
</dbReference>
<evidence type="ECO:0000256" key="5">
    <source>
        <dbReference type="ARBA" id="ARBA00029300"/>
    </source>
</evidence>
<dbReference type="PANTHER" id="PTHR13522:SF3">
    <property type="entry name" value="U6 SNRNA PHOSPHODIESTERASE 1"/>
    <property type="match status" value="1"/>
</dbReference>
<protein>
    <recommendedName>
        <fullName evidence="6">U6 snRNA phosphodiesterase</fullName>
        <ecNumber evidence="6">3.1.4.-</ecNumber>
    </recommendedName>
</protein>
<keyword evidence="4 6" id="KW-0539">Nucleus</keyword>
<feature type="active site" description="Proton donor/acceptor" evidence="6">
    <location>
        <position position="242"/>
    </location>
</feature>
<comment type="subcellular location">
    <subcellularLocation>
        <location evidence="6">Nucleus</location>
    </subcellularLocation>
</comment>
<dbReference type="GeneID" id="101859046"/>
<keyword evidence="1 6" id="KW-0540">Nuclease</keyword>
<accession>A0ABM0K516</accession>
<dbReference type="Proteomes" id="UP000694888">
    <property type="component" value="Unplaced"/>
</dbReference>